<accession>A0A0A9AWE9</accession>
<reference evidence="1" key="2">
    <citation type="journal article" date="2015" name="Data Brief">
        <title>Shoot transcriptome of the giant reed, Arundo donax.</title>
        <authorList>
            <person name="Barrero R.A."/>
            <person name="Guerrero F.D."/>
            <person name="Moolhuijzen P."/>
            <person name="Goolsby J.A."/>
            <person name="Tidwell J."/>
            <person name="Bellgard S.E."/>
            <person name="Bellgard M.I."/>
        </authorList>
    </citation>
    <scope>NUCLEOTIDE SEQUENCE</scope>
    <source>
        <tissue evidence="1">Shoot tissue taken approximately 20 cm above the soil surface</tissue>
    </source>
</reference>
<evidence type="ECO:0000313" key="1">
    <source>
        <dbReference type="EMBL" id="JAD56054.1"/>
    </source>
</evidence>
<reference evidence="1" key="1">
    <citation type="submission" date="2014-09" db="EMBL/GenBank/DDBJ databases">
        <authorList>
            <person name="Magalhaes I.L.F."/>
            <person name="Oliveira U."/>
            <person name="Santos F.R."/>
            <person name="Vidigal T.H.D.A."/>
            <person name="Brescovit A.D."/>
            <person name="Santos A.J."/>
        </authorList>
    </citation>
    <scope>NUCLEOTIDE SEQUENCE</scope>
    <source>
        <tissue evidence="1">Shoot tissue taken approximately 20 cm above the soil surface</tissue>
    </source>
</reference>
<proteinExistence type="predicted"/>
<protein>
    <submittedName>
        <fullName evidence="1">Uncharacterized protein</fullName>
    </submittedName>
</protein>
<sequence>MGMSSRKLRLTFCEEAEASLHRGNP</sequence>
<dbReference type="AlphaFoldDB" id="A0A0A9AWE9"/>
<organism evidence="1">
    <name type="scientific">Arundo donax</name>
    <name type="common">Giant reed</name>
    <name type="synonym">Donax arundinaceus</name>
    <dbReference type="NCBI Taxonomy" id="35708"/>
    <lineage>
        <taxon>Eukaryota</taxon>
        <taxon>Viridiplantae</taxon>
        <taxon>Streptophyta</taxon>
        <taxon>Embryophyta</taxon>
        <taxon>Tracheophyta</taxon>
        <taxon>Spermatophyta</taxon>
        <taxon>Magnoliopsida</taxon>
        <taxon>Liliopsida</taxon>
        <taxon>Poales</taxon>
        <taxon>Poaceae</taxon>
        <taxon>PACMAD clade</taxon>
        <taxon>Arundinoideae</taxon>
        <taxon>Arundineae</taxon>
        <taxon>Arundo</taxon>
    </lineage>
</organism>
<name>A0A0A9AWE9_ARUDO</name>
<dbReference type="EMBL" id="GBRH01241841">
    <property type="protein sequence ID" value="JAD56054.1"/>
    <property type="molecule type" value="Transcribed_RNA"/>
</dbReference>